<protein>
    <submittedName>
        <fullName evidence="2">OLC1v1000850C1</fullName>
    </submittedName>
</protein>
<gene>
    <name evidence="2" type="ORF">OLC1_LOCUS11893</name>
</gene>
<accession>A0AAV1D5G8</accession>
<dbReference type="EMBL" id="OX459121">
    <property type="protein sequence ID" value="CAI9102561.1"/>
    <property type="molecule type" value="Genomic_DNA"/>
</dbReference>
<evidence type="ECO:0000256" key="1">
    <source>
        <dbReference type="SAM" id="MobiDB-lite"/>
    </source>
</evidence>
<evidence type="ECO:0000313" key="2">
    <source>
        <dbReference type="EMBL" id="CAI9102561.1"/>
    </source>
</evidence>
<proteinExistence type="predicted"/>
<dbReference type="SUPFAM" id="SSF82704">
    <property type="entry name" value="AlbA-like"/>
    <property type="match status" value="1"/>
</dbReference>
<feature type="region of interest" description="Disordered" evidence="1">
    <location>
        <begin position="106"/>
        <end position="146"/>
    </location>
</feature>
<reference evidence="2" key="1">
    <citation type="submission" date="2023-03" db="EMBL/GenBank/DDBJ databases">
        <authorList>
            <person name="Julca I."/>
        </authorList>
    </citation>
    <scope>NUCLEOTIDE SEQUENCE</scope>
</reference>
<dbReference type="InterPro" id="IPR036882">
    <property type="entry name" value="Alba-like_dom_sf"/>
</dbReference>
<name>A0AAV1D5G8_OLDCO</name>
<organism evidence="2 3">
    <name type="scientific">Oldenlandia corymbosa var. corymbosa</name>
    <dbReference type="NCBI Taxonomy" id="529605"/>
    <lineage>
        <taxon>Eukaryota</taxon>
        <taxon>Viridiplantae</taxon>
        <taxon>Streptophyta</taxon>
        <taxon>Embryophyta</taxon>
        <taxon>Tracheophyta</taxon>
        <taxon>Spermatophyta</taxon>
        <taxon>Magnoliopsida</taxon>
        <taxon>eudicotyledons</taxon>
        <taxon>Gunneridae</taxon>
        <taxon>Pentapetalae</taxon>
        <taxon>asterids</taxon>
        <taxon>lamiids</taxon>
        <taxon>Gentianales</taxon>
        <taxon>Rubiaceae</taxon>
        <taxon>Rubioideae</taxon>
        <taxon>Spermacoceae</taxon>
        <taxon>Hedyotis-Oldenlandia complex</taxon>
        <taxon>Oldenlandia</taxon>
    </lineage>
</organism>
<evidence type="ECO:0000313" key="3">
    <source>
        <dbReference type="Proteomes" id="UP001161247"/>
    </source>
</evidence>
<dbReference type="Proteomes" id="UP001161247">
    <property type="component" value="Chromosome 4"/>
</dbReference>
<sequence length="323" mass="35841">MLHSLESSNVAIKIAFLENSNCRRLMEVLIISAKGKISRYIAWAKHFLQSNCSLQIRALGTAIPKAIVTGESLKCHLKGIQQSVDTSMTNGVSTIIINLSLDSAQDMGAQNRGGRKEANHRKKRRGKSSSHNGTATVPGGRMEWKPIVTPNSSEASIGNDISLLVLPGSMSIAYEEQPSLLGIYTELDYVIALKEILSSGPSLFSSLSPLSRMKDTRKLHGTPGRHVNSVIMSDVNKWWQGRKVFKSVGQVTFKKTGMSWLEKLGKLPTVNKDRLNISLPSKVHAVTCFNNKWKTEENGEEEDRCLWLDWTCRPRAHQGGIFR</sequence>
<dbReference type="AlphaFoldDB" id="A0AAV1D5G8"/>
<keyword evidence="3" id="KW-1185">Reference proteome</keyword>
<dbReference type="GO" id="GO:0003676">
    <property type="term" value="F:nucleic acid binding"/>
    <property type="evidence" value="ECO:0007669"/>
    <property type="project" value="InterPro"/>
</dbReference>
<feature type="compositionally biased region" description="Basic residues" evidence="1">
    <location>
        <begin position="118"/>
        <end position="128"/>
    </location>
</feature>